<dbReference type="GO" id="GO:0008270">
    <property type="term" value="F:zinc ion binding"/>
    <property type="evidence" value="ECO:0007669"/>
    <property type="project" value="UniProtKB-KW"/>
</dbReference>
<feature type="domain" description="SWIM-type" evidence="4">
    <location>
        <begin position="553"/>
        <end position="587"/>
    </location>
</feature>
<keyword evidence="1" id="KW-0479">Metal-binding</keyword>
<evidence type="ECO:0000256" key="2">
    <source>
        <dbReference type="SAM" id="MobiDB-lite"/>
    </source>
</evidence>
<dbReference type="AlphaFoldDB" id="A0A8H3LWE7"/>
<evidence type="ECO:0000259" key="4">
    <source>
        <dbReference type="PROSITE" id="PS50966"/>
    </source>
</evidence>
<feature type="domain" description="CCHC-type" evidence="3">
    <location>
        <begin position="775"/>
        <end position="790"/>
    </location>
</feature>
<dbReference type="GO" id="GO:0003676">
    <property type="term" value="F:nucleic acid binding"/>
    <property type="evidence" value="ECO:0007669"/>
    <property type="project" value="InterPro"/>
</dbReference>
<dbReference type="Pfam" id="PF10551">
    <property type="entry name" value="MULE"/>
    <property type="match status" value="1"/>
</dbReference>
<feature type="compositionally biased region" description="Low complexity" evidence="2">
    <location>
        <begin position="1"/>
        <end position="11"/>
    </location>
</feature>
<dbReference type="InterPro" id="IPR018289">
    <property type="entry name" value="MULE_transposase_dom"/>
</dbReference>
<dbReference type="InterPro" id="IPR001878">
    <property type="entry name" value="Znf_CCHC"/>
</dbReference>
<keyword evidence="1" id="KW-0862">Zinc</keyword>
<dbReference type="EMBL" id="BLAL01000215">
    <property type="protein sequence ID" value="GES92458.1"/>
    <property type="molecule type" value="Genomic_DNA"/>
</dbReference>
<evidence type="ECO:0000313" key="6">
    <source>
        <dbReference type="Proteomes" id="UP000615446"/>
    </source>
</evidence>
<feature type="region of interest" description="Disordered" evidence="2">
    <location>
        <begin position="762"/>
        <end position="792"/>
    </location>
</feature>
<dbReference type="InterPro" id="IPR007527">
    <property type="entry name" value="Znf_SWIM"/>
</dbReference>
<evidence type="ECO:0000256" key="1">
    <source>
        <dbReference type="PROSITE-ProRule" id="PRU00047"/>
    </source>
</evidence>
<feature type="compositionally biased region" description="Basic and acidic residues" evidence="2">
    <location>
        <begin position="762"/>
        <end position="773"/>
    </location>
</feature>
<comment type="caution">
    <text evidence="5">The sequence shown here is derived from an EMBL/GenBank/DDBJ whole genome shotgun (WGS) entry which is preliminary data.</text>
</comment>
<gene>
    <name evidence="5" type="ORF">RCL2_001923300</name>
</gene>
<dbReference type="OrthoDB" id="2449845at2759"/>
<dbReference type="PROSITE" id="PS50158">
    <property type="entry name" value="ZF_CCHC"/>
    <property type="match status" value="1"/>
</dbReference>
<dbReference type="PANTHER" id="PTHR47718">
    <property type="entry name" value="OS01G0519700 PROTEIN"/>
    <property type="match status" value="1"/>
</dbReference>
<organism evidence="5 6">
    <name type="scientific">Rhizophagus clarus</name>
    <dbReference type="NCBI Taxonomy" id="94130"/>
    <lineage>
        <taxon>Eukaryota</taxon>
        <taxon>Fungi</taxon>
        <taxon>Fungi incertae sedis</taxon>
        <taxon>Mucoromycota</taxon>
        <taxon>Glomeromycotina</taxon>
        <taxon>Glomeromycetes</taxon>
        <taxon>Glomerales</taxon>
        <taxon>Glomeraceae</taxon>
        <taxon>Rhizophagus</taxon>
    </lineage>
</organism>
<dbReference type="PROSITE" id="PS50966">
    <property type="entry name" value="ZF_SWIM"/>
    <property type="match status" value="1"/>
</dbReference>
<keyword evidence="1" id="KW-0863">Zinc-finger</keyword>
<evidence type="ECO:0000313" key="5">
    <source>
        <dbReference type="EMBL" id="GES92458.1"/>
    </source>
</evidence>
<name>A0A8H3LWE7_9GLOM</name>
<dbReference type="Proteomes" id="UP000615446">
    <property type="component" value="Unassembled WGS sequence"/>
</dbReference>
<evidence type="ECO:0000259" key="3">
    <source>
        <dbReference type="PROSITE" id="PS50158"/>
    </source>
</evidence>
<proteinExistence type="predicted"/>
<accession>A0A8H3LWE7</accession>
<protein>
    <submittedName>
        <fullName evidence="5">Protein FAR1-related sequence 5-like</fullName>
    </submittedName>
</protein>
<feature type="region of interest" description="Disordered" evidence="2">
    <location>
        <begin position="1"/>
        <end position="23"/>
    </location>
</feature>
<reference evidence="5" key="1">
    <citation type="submission" date="2019-10" db="EMBL/GenBank/DDBJ databases">
        <title>Conservation and host-specific expression of non-tandemly repeated heterogenous ribosome RNA gene in arbuscular mycorrhizal fungi.</title>
        <authorList>
            <person name="Maeda T."/>
            <person name="Kobayashi Y."/>
            <person name="Nakagawa T."/>
            <person name="Ezawa T."/>
            <person name="Yamaguchi K."/>
            <person name="Bino T."/>
            <person name="Nishimoto Y."/>
            <person name="Shigenobu S."/>
            <person name="Kawaguchi M."/>
        </authorList>
    </citation>
    <scope>NUCLEOTIDE SEQUENCE</scope>
    <source>
        <strain evidence="5">HR1</strain>
    </source>
</reference>
<sequence length="792" mass="91547">MNINSNMSNNKCNKRARSSSPDDYKEQHAEYINLILEDSLNTSIFEKKNEQEKNKDFEIEQINVETLIDTDDLVEEMELKLYVGQEFQTWPDAEKFLNEYSLAKGFSIRRKRTETLVENGIKIIIPSPSITLAKHRKLNENMIEFINFCVSHGITNVRNIRNLLSGQFPGRNINQKCLHNAIQAAKKNLTIRQEFDASDMLQYLYTQKANDPRWFIEAKFDEPEHRLCGLIWMSPEQQHVWTRYHDIIFFDTTSRTNRYNMVACFFAAIDNCNRTRLVAVALLEDETEESFVWALEMINKATGNLVPRVVFTDSDPAMSNAISLIYPNSAHCLCLFHIDLNLKKNLRSKLTTKVFQEFRKDFFKCRNTLASAVFEVRWKNLKEKYSIISGYLNRQLDPLKAKWAICYINIQFTAGANSTQRVEKIQQLLDNEANYVRVQEYKDEIPSVGLENVTKRYFASIEKIVSDYLMAPMVIPICKQMQECFYYDAFILEITQWETIIKTHTEDDYSEGVREDHYELAKILFSDIMATITKSEIVEIWRIVVSCGAKSQYVILISDGSHRCTCNLLITHGYPCRHFYKVLRTSPNAKWHIGLISNRWYKDDKIISNSAIHQAPISLCSNTLDNEIISNTGSFDLGHITKIRGNELYTPDLQELNNNRIKYGRAHGMMKKVINLALATNSYEELIGMCQDFLVSKQEILGNQNRAEEVLNNVELNVANPVITVRKGRPAGRVKSAVEIQDKENRKSCLKSVDFNIQRNREIQSDSSRDNRKTCHNCGQKGHNRATCKSTG</sequence>